<organism evidence="1 2">
    <name type="scientific">Bradyrhizobium vignae</name>
    <dbReference type="NCBI Taxonomy" id="1549949"/>
    <lineage>
        <taxon>Bacteria</taxon>
        <taxon>Pseudomonadati</taxon>
        <taxon>Pseudomonadota</taxon>
        <taxon>Alphaproteobacteria</taxon>
        <taxon>Hyphomicrobiales</taxon>
        <taxon>Nitrobacteraceae</taxon>
        <taxon>Bradyrhizobium</taxon>
    </lineage>
</organism>
<dbReference type="KEGG" id="bvz:BRAD3257_6152"/>
<dbReference type="RefSeq" id="WP_244608067.1">
    <property type="nucleotide sequence ID" value="NZ_JAGIKT010000026.1"/>
</dbReference>
<proteinExistence type="predicted"/>
<gene>
    <name evidence="1" type="ORF">BRAD3257_6152</name>
</gene>
<protein>
    <submittedName>
        <fullName evidence="1">Uncharacterized protein</fullName>
    </submittedName>
</protein>
<dbReference type="Proteomes" id="UP000246085">
    <property type="component" value="Chromosome BRAD3257"/>
</dbReference>
<name>A0A2U3Q6U9_9BRAD</name>
<dbReference type="EMBL" id="LS398110">
    <property type="protein sequence ID" value="SPP97066.1"/>
    <property type="molecule type" value="Genomic_DNA"/>
</dbReference>
<dbReference type="AlphaFoldDB" id="A0A2U3Q6U9"/>
<sequence>MLEINGPIREVIELTRSEATKNGVSVSAHLPEGLPLIRGDRVQLSKSC</sequence>
<evidence type="ECO:0000313" key="2">
    <source>
        <dbReference type="Proteomes" id="UP000246085"/>
    </source>
</evidence>
<evidence type="ECO:0000313" key="1">
    <source>
        <dbReference type="EMBL" id="SPP97066.1"/>
    </source>
</evidence>
<reference evidence="1 2" key="1">
    <citation type="submission" date="2018-03" db="EMBL/GenBank/DDBJ databases">
        <authorList>
            <person name="Gully D."/>
        </authorList>
    </citation>
    <scope>NUCLEOTIDE SEQUENCE [LARGE SCALE GENOMIC DNA]</scope>
    <source>
        <strain evidence="1">ORS3257</strain>
    </source>
</reference>
<accession>A0A2U3Q6U9</accession>